<dbReference type="EC" id="2.4.1.245" evidence="9"/>
<reference evidence="9 10" key="1">
    <citation type="submission" date="2018-03" db="EMBL/GenBank/DDBJ databases">
        <title>Genome sequence of Moorella humiferrea DSM 23265.</title>
        <authorList>
            <person name="Poehlein A."/>
            <person name="Daniel R."/>
        </authorList>
    </citation>
    <scope>NUCLEOTIDE SEQUENCE [LARGE SCALE GENOMIC DNA]</scope>
    <source>
        <strain evidence="9 10">DSM 23265</strain>
    </source>
</reference>
<dbReference type="Proteomes" id="UP000238415">
    <property type="component" value="Unassembled WGS sequence"/>
</dbReference>
<evidence type="ECO:0000256" key="2">
    <source>
        <dbReference type="ARBA" id="ARBA00011738"/>
    </source>
</evidence>
<dbReference type="Gene3D" id="3.40.50.2000">
    <property type="entry name" value="Glycogen Phosphorylase B"/>
    <property type="match status" value="2"/>
</dbReference>
<gene>
    <name evidence="9" type="primary">treT</name>
    <name evidence="9" type="ORF">MOHU_12150</name>
</gene>
<keyword evidence="5 9" id="KW-0808">Transferase</keyword>
<accession>A0A2T0AT05</accession>
<dbReference type="Pfam" id="PF00534">
    <property type="entry name" value="Glycos_transf_1"/>
    <property type="match status" value="1"/>
</dbReference>
<evidence type="ECO:0000313" key="10">
    <source>
        <dbReference type="Proteomes" id="UP000238415"/>
    </source>
</evidence>
<dbReference type="InterPro" id="IPR052078">
    <property type="entry name" value="Trehalose_Metab_GTase"/>
</dbReference>
<dbReference type="SUPFAM" id="SSF53756">
    <property type="entry name" value="UDP-Glycosyltransferase/glycogen phosphorylase"/>
    <property type="match status" value="1"/>
</dbReference>
<keyword evidence="4 9" id="KW-0328">Glycosyltransferase</keyword>
<dbReference type="OrthoDB" id="9813638at2"/>
<evidence type="ECO:0000256" key="4">
    <source>
        <dbReference type="ARBA" id="ARBA00022676"/>
    </source>
</evidence>
<dbReference type="PANTHER" id="PTHR47779">
    <property type="entry name" value="SYNTHASE (CCG-9), PUTATIVE (AFU_ORTHOLOGUE AFUA_3G12100)-RELATED"/>
    <property type="match status" value="1"/>
</dbReference>
<proteinExistence type="inferred from homology"/>
<evidence type="ECO:0000259" key="8">
    <source>
        <dbReference type="Pfam" id="PF21269"/>
    </source>
</evidence>
<dbReference type="EMBL" id="PVXM01000020">
    <property type="protein sequence ID" value="PRR73315.1"/>
    <property type="molecule type" value="Genomic_DNA"/>
</dbReference>
<dbReference type="AlphaFoldDB" id="A0A2T0AT05"/>
<evidence type="ECO:0000259" key="7">
    <source>
        <dbReference type="Pfam" id="PF00534"/>
    </source>
</evidence>
<protein>
    <submittedName>
        <fullName evidence="9">Trehalose synthase</fullName>
        <ecNumber evidence="9">2.4.1.245</ecNumber>
    </submittedName>
</protein>
<dbReference type="PANTHER" id="PTHR47779:SF1">
    <property type="entry name" value="SYNTHASE (CCG-9), PUTATIVE (AFU_ORTHOLOGUE AFUA_3G12100)-RELATED"/>
    <property type="match status" value="1"/>
</dbReference>
<evidence type="ECO:0000256" key="3">
    <source>
        <dbReference type="ARBA" id="ARBA00022526"/>
    </source>
</evidence>
<comment type="subunit">
    <text evidence="2">Homodimer.</text>
</comment>
<keyword evidence="10" id="KW-1185">Reference proteome</keyword>
<evidence type="ECO:0000313" key="9">
    <source>
        <dbReference type="EMBL" id="PRR73315.1"/>
    </source>
</evidence>
<feature type="domain" description="Trehalose synthase N-terminal" evidence="8">
    <location>
        <begin position="36"/>
        <end position="177"/>
    </location>
</feature>
<evidence type="ECO:0000256" key="1">
    <source>
        <dbReference type="ARBA" id="ARBA00009481"/>
    </source>
</evidence>
<dbReference type="GO" id="GO:0102986">
    <property type="term" value="F:trehalose synthase activity"/>
    <property type="evidence" value="ECO:0007669"/>
    <property type="project" value="UniProtKB-EC"/>
</dbReference>
<dbReference type="InterPro" id="IPR049438">
    <property type="entry name" value="TreT_GT1"/>
</dbReference>
<dbReference type="InterPro" id="IPR001296">
    <property type="entry name" value="Glyco_trans_1"/>
</dbReference>
<comment type="similarity">
    <text evidence="1">Belongs to the glycosyltransferase group 1 family. Glycosyltransferase 4 subfamily.</text>
</comment>
<name>A0A2T0AT05_9FIRM</name>
<evidence type="ECO:0000256" key="6">
    <source>
        <dbReference type="ARBA" id="ARBA00023277"/>
    </source>
</evidence>
<evidence type="ECO:0000256" key="5">
    <source>
        <dbReference type="ARBA" id="ARBA00022679"/>
    </source>
</evidence>
<dbReference type="GO" id="GO:0006006">
    <property type="term" value="P:glucose metabolic process"/>
    <property type="evidence" value="ECO:0007669"/>
    <property type="project" value="UniProtKB-KW"/>
</dbReference>
<dbReference type="Pfam" id="PF21269">
    <property type="entry name" value="TreT_GT1"/>
    <property type="match status" value="1"/>
</dbReference>
<keyword evidence="6" id="KW-0119">Carbohydrate metabolism</keyword>
<comment type="caution">
    <text evidence="9">The sequence shown here is derived from an EMBL/GenBank/DDBJ whole genome shotgun (WGS) entry which is preliminary data.</text>
</comment>
<feature type="domain" description="Glycosyl transferase family 1" evidence="7">
    <location>
        <begin position="217"/>
        <end position="379"/>
    </location>
</feature>
<dbReference type="RefSeq" id="WP_106005201.1">
    <property type="nucleotide sequence ID" value="NZ_CP136419.1"/>
</dbReference>
<sequence>MLRKVSLKDYEGVCGRSLIEEIKSLGEVLKDYKVWHVNSTIIGGGVAEILSSLVPLMEEVGLQVEWKVLSGTPEFFNTTKQFHNGMHGQPVNITGEMLESYLATAQKNRRLLEGYADLVVIHDQQPLGLTAFRSGHKGRWLWYCHVDPRYAVPAVWYFLAPMIATCDAAVFHLPEYARDLPILQYFMPPAIDPLSDKNREVTPEEYRGVLERLDVDPEGPPVILQVSRFDRLKDPFGVIEAFRLVRRNVSCRLILAGGGANDDPEGATVLEEVRMMAAGDPDITILALRPDANLEINVLQRRADVIVQKSLREGFGLTATEALWKGKPLVATATGGLAHQVLDGETGLTADTTEEMAAQIERLLTNPDLGKRLGAAGREHVRQRYILPVYLYNWLRLINLLEGRRDGW</sequence>
<organism evidence="9 10">
    <name type="scientific">Neomoorella humiferrea</name>
    <dbReference type="NCBI Taxonomy" id="676965"/>
    <lineage>
        <taxon>Bacteria</taxon>
        <taxon>Bacillati</taxon>
        <taxon>Bacillota</taxon>
        <taxon>Clostridia</taxon>
        <taxon>Neomoorellales</taxon>
        <taxon>Neomoorellaceae</taxon>
        <taxon>Neomoorella</taxon>
    </lineage>
</organism>
<keyword evidence="3" id="KW-0313">Glucose metabolism</keyword>